<dbReference type="EMBL" id="CM023489">
    <property type="protein sequence ID" value="KAH6923308.1"/>
    <property type="molecule type" value="Genomic_DNA"/>
</dbReference>
<sequence length="124" mass="12701">MDMDAIEEPDPCHSPGALEIALDTTSGESSGCEAPPSPAVPSPVTPAPSSSANDNNDDSSTTLRKKRKKIGRKFAGSLSKNKNSASGADTAGGSSGAPRKRKSYSVTEKLALVAEVEAGRKKVS</sequence>
<gene>
    <name evidence="1" type="ORF">HPB50_027121</name>
</gene>
<protein>
    <submittedName>
        <fullName evidence="1">Uncharacterized protein</fullName>
    </submittedName>
</protein>
<accession>A0ACB7RKY0</accession>
<proteinExistence type="predicted"/>
<evidence type="ECO:0000313" key="1">
    <source>
        <dbReference type="EMBL" id="KAH6923308.1"/>
    </source>
</evidence>
<evidence type="ECO:0000313" key="2">
    <source>
        <dbReference type="Proteomes" id="UP000821845"/>
    </source>
</evidence>
<organism evidence="1 2">
    <name type="scientific">Hyalomma asiaticum</name>
    <name type="common">Tick</name>
    <dbReference type="NCBI Taxonomy" id="266040"/>
    <lineage>
        <taxon>Eukaryota</taxon>
        <taxon>Metazoa</taxon>
        <taxon>Ecdysozoa</taxon>
        <taxon>Arthropoda</taxon>
        <taxon>Chelicerata</taxon>
        <taxon>Arachnida</taxon>
        <taxon>Acari</taxon>
        <taxon>Parasitiformes</taxon>
        <taxon>Ixodida</taxon>
        <taxon>Ixodoidea</taxon>
        <taxon>Ixodidae</taxon>
        <taxon>Hyalomminae</taxon>
        <taxon>Hyalomma</taxon>
    </lineage>
</organism>
<name>A0ACB7RKY0_HYAAI</name>
<dbReference type="Proteomes" id="UP000821845">
    <property type="component" value="Chromosome 9"/>
</dbReference>
<comment type="caution">
    <text evidence="1">The sequence shown here is derived from an EMBL/GenBank/DDBJ whole genome shotgun (WGS) entry which is preliminary data.</text>
</comment>
<keyword evidence="2" id="KW-1185">Reference proteome</keyword>
<reference evidence="1" key="1">
    <citation type="submission" date="2020-05" db="EMBL/GenBank/DDBJ databases">
        <title>Large-scale comparative analyses of tick genomes elucidate their genetic diversity and vector capacities.</title>
        <authorList>
            <person name="Jia N."/>
            <person name="Wang J."/>
            <person name="Shi W."/>
            <person name="Du L."/>
            <person name="Sun Y."/>
            <person name="Zhan W."/>
            <person name="Jiang J."/>
            <person name="Wang Q."/>
            <person name="Zhang B."/>
            <person name="Ji P."/>
            <person name="Sakyi L.B."/>
            <person name="Cui X."/>
            <person name="Yuan T."/>
            <person name="Jiang B."/>
            <person name="Yang W."/>
            <person name="Lam T.T.-Y."/>
            <person name="Chang Q."/>
            <person name="Ding S."/>
            <person name="Wang X."/>
            <person name="Zhu J."/>
            <person name="Ruan X."/>
            <person name="Zhao L."/>
            <person name="Wei J."/>
            <person name="Que T."/>
            <person name="Du C."/>
            <person name="Cheng J."/>
            <person name="Dai P."/>
            <person name="Han X."/>
            <person name="Huang E."/>
            <person name="Gao Y."/>
            <person name="Liu J."/>
            <person name="Shao H."/>
            <person name="Ye R."/>
            <person name="Li L."/>
            <person name="Wei W."/>
            <person name="Wang X."/>
            <person name="Wang C."/>
            <person name="Yang T."/>
            <person name="Huo Q."/>
            <person name="Li W."/>
            <person name="Guo W."/>
            <person name="Chen H."/>
            <person name="Zhou L."/>
            <person name="Ni X."/>
            <person name="Tian J."/>
            <person name="Zhou Y."/>
            <person name="Sheng Y."/>
            <person name="Liu T."/>
            <person name="Pan Y."/>
            <person name="Xia L."/>
            <person name="Li J."/>
            <person name="Zhao F."/>
            <person name="Cao W."/>
        </authorList>
    </citation>
    <scope>NUCLEOTIDE SEQUENCE</scope>
    <source>
        <strain evidence="1">Hyas-2018</strain>
    </source>
</reference>